<name>A0A1W1CFB4_9ZZZZ</name>
<evidence type="ECO:0000313" key="1">
    <source>
        <dbReference type="EMBL" id="SFV64417.1"/>
    </source>
</evidence>
<sequence length="38" mass="4041">MITITLTSASAPANKTAQSYALGCAKEIKDKTIQELKT</sequence>
<gene>
    <name evidence="1" type="ORF">MNB_SM-4-1161</name>
</gene>
<organism evidence="1">
    <name type="scientific">hydrothermal vent metagenome</name>
    <dbReference type="NCBI Taxonomy" id="652676"/>
    <lineage>
        <taxon>unclassified sequences</taxon>
        <taxon>metagenomes</taxon>
        <taxon>ecological metagenomes</taxon>
    </lineage>
</organism>
<accession>A0A1W1CFB4</accession>
<dbReference type="EMBL" id="FPHF01000076">
    <property type="protein sequence ID" value="SFV64417.1"/>
    <property type="molecule type" value="Genomic_DNA"/>
</dbReference>
<protein>
    <submittedName>
        <fullName evidence="1">Uncharacterized protein</fullName>
    </submittedName>
</protein>
<dbReference type="AlphaFoldDB" id="A0A1W1CFB4"/>
<reference evidence="1" key="1">
    <citation type="submission" date="2016-10" db="EMBL/GenBank/DDBJ databases">
        <authorList>
            <person name="de Groot N.N."/>
        </authorList>
    </citation>
    <scope>NUCLEOTIDE SEQUENCE</scope>
</reference>
<proteinExistence type="predicted"/>